<sequence>MTESPASADDPARLFPARPFVGASIAVIRGDRVLLAARANAPMRGVWTLPGGLVEAGESLAEAALRELREEVGLTAAVVDVLTPTEIILRAEDGRTRHHYVVHPHAAVWTGGEAVPGPEALAVRWATLAELSGLDTTPGLDETVAAAFARVAADGARAPGALDA</sequence>
<dbReference type="PANTHER" id="PTHR43046:SF12">
    <property type="entry name" value="GDP-MANNOSE MANNOSYL HYDROLASE"/>
    <property type="match status" value="1"/>
</dbReference>
<comment type="similarity">
    <text evidence="4">Belongs to the Nudix hydrolase family.</text>
</comment>
<dbReference type="PANTHER" id="PTHR43046">
    <property type="entry name" value="GDP-MANNOSE MANNOSYL HYDROLASE"/>
    <property type="match status" value="1"/>
</dbReference>
<dbReference type="Gene3D" id="3.90.79.10">
    <property type="entry name" value="Nucleoside Triphosphate Pyrophosphohydrolase"/>
    <property type="match status" value="1"/>
</dbReference>
<organism evidence="6 7">
    <name type="scientific">Methylobacterium gossipiicola</name>
    <dbReference type="NCBI Taxonomy" id="582675"/>
    <lineage>
        <taxon>Bacteria</taxon>
        <taxon>Pseudomonadati</taxon>
        <taxon>Pseudomonadota</taxon>
        <taxon>Alphaproteobacteria</taxon>
        <taxon>Hyphomicrobiales</taxon>
        <taxon>Methylobacteriaceae</taxon>
        <taxon>Methylobacterium</taxon>
    </lineage>
</organism>
<name>A0A1I2X3Z9_9HYPH</name>
<dbReference type="InterPro" id="IPR015797">
    <property type="entry name" value="NUDIX_hydrolase-like_dom_sf"/>
</dbReference>
<dbReference type="AlphaFoldDB" id="A0A1I2X3Z9"/>
<evidence type="ECO:0000313" key="6">
    <source>
        <dbReference type="EMBL" id="SFH08238.1"/>
    </source>
</evidence>
<comment type="cofactor">
    <cofactor evidence="1">
        <name>Mg(2+)</name>
        <dbReference type="ChEBI" id="CHEBI:18420"/>
    </cofactor>
</comment>
<keyword evidence="7" id="KW-1185">Reference proteome</keyword>
<evidence type="ECO:0000256" key="1">
    <source>
        <dbReference type="ARBA" id="ARBA00001946"/>
    </source>
</evidence>
<dbReference type="Proteomes" id="UP000199229">
    <property type="component" value="Unassembled WGS sequence"/>
</dbReference>
<protein>
    <submittedName>
        <fullName evidence="6">ADP-ribose pyrophosphatase YjhB, NUDIX family</fullName>
    </submittedName>
</protein>
<dbReference type="Pfam" id="PF00293">
    <property type="entry name" value="NUDIX"/>
    <property type="match status" value="1"/>
</dbReference>
<dbReference type="InterPro" id="IPR020084">
    <property type="entry name" value="NUDIX_hydrolase_CS"/>
</dbReference>
<keyword evidence="3" id="KW-0460">Magnesium</keyword>
<dbReference type="STRING" id="582675.SAMN05192565_13219"/>
<evidence type="ECO:0000256" key="4">
    <source>
        <dbReference type="RuleBase" id="RU003476"/>
    </source>
</evidence>
<dbReference type="OrthoDB" id="9761969at2"/>
<reference evidence="7" key="1">
    <citation type="submission" date="2016-10" db="EMBL/GenBank/DDBJ databases">
        <authorList>
            <person name="Varghese N."/>
            <person name="Submissions S."/>
        </authorList>
    </citation>
    <scope>NUCLEOTIDE SEQUENCE [LARGE SCALE GENOMIC DNA]</scope>
    <source>
        <strain evidence="7">Gh-105</strain>
    </source>
</reference>
<gene>
    <name evidence="6" type="ORF">SAMN05192565_13219</name>
</gene>
<dbReference type="InterPro" id="IPR020476">
    <property type="entry name" value="Nudix_hydrolase"/>
</dbReference>
<keyword evidence="2 4" id="KW-0378">Hydrolase</keyword>
<dbReference type="PROSITE" id="PS00893">
    <property type="entry name" value="NUDIX_BOX"/>
    <property type="match status" value="1"/>
</dbReference>
<dbReference type="CDD" id="cd04673">
    <property type="entry name" value="NUDIX_ADPRase"/>
    <property type="match status" value="1"/>
</dbReference>
<dbReference type="GO" id="GO:0016787">
    <property type="term" value="F:hydrolase activity"/>
    <property type="evidence" value="ECO:0007669"/>
    <property type="project" value="UniProtKB-KW"/>
</dbReference>
<evidence type="ECO:0000256" key="2">
    <source>
        <dbReference type="ARBA" id="ARBA00022801"/>
    </source>
</evidence>
<dbReference type="PROSITE" id="PS51462">
    <property type="entry name" value="NUDIX"/>
    <property type="match status" value="1"/>
</dbReference>
<accession>A0A1I2X3Z9</accession>
<proteinExistence type="inferred from homology"/>
<evidence type="ECO:0000256" key="3">
    <source>
        <dbReference type="ARBA" id="ARBA00022842"/>
    </source>
</evidence>
<dbReference type="InterPro" id="IPR000086">
    <property type="entry name" value="NUDIX_hydrolase_dom"/>
</dbReference>
<evidence type="ECO:0000259" key="5">
    <source>
        <dbReference type="PROSITE" id="PS51462"/>
    </source>
</evidence>
<feature type="domain" description="Nudix hydrolase" evidence="5">
    <location>
        <begin position="18"/>
        <end position="148"/>
    </location>
</feature>
<evidence type="ECO:0000313" key="7">
    <source>
        <dbReference type="Proteomes" id="UP000199229"/>
    </source>
</evidence>
<dbReference type="RefSeq" id="WP_091974987.1">
    <property type="nucleotide sequence ID" value="NZ_FOPM01000032.1"/>
</dbReference>
<dbReference type="PRINTS" id="PR00502">
    <property type="entry name" value="NUDIXFAMILY"/>
</dbReference>
<dbReference type="EMBL" id="FOPM01000032">
    <property type="protein sequence ID" value="SFH08238.1"/>
    <property type="molecule type" value="Genomic_DNA"/>
</dbReference>
<dbReference type="SUPFAM" id="SSF55811">
    <property type="entry name" value="Nudix"/>
    <property type="match status" value="1"/>
</dbReference>